<evidence type="ECO:0000256" key="2">
    <source>
        <dbReference type="ARBA" id="ARBA00022741"/>
    </source>
</evidence>
<dbReference type="Proteomes" id="UP000317940">
    <property type="component" value="Unassembled WGS sequence"/>
</dbReference>
<keyword evidence="4 6" id="KW-0067">ATP-binding</keyword>
<feature type="region of interest" description="Disordered" evidence="7">
    <location>
        <begin position="391"/>
        <end position="434"/>
    </location>
</feature>
<evidence type="ECO:0000313" key="10">
    <source>
        <dbReference type="Proteomes" id="UP000317940"/>
    </source>
</evidence>
<dbReference type="CDD" id="cd14014">
    <property type="entry name" value="STKc_PknB_like"/>
    <property type="match status" value="1"/>
</dbReference>
<accession>A0A561TW89</accession>
<dbReference type="SMART" id="SM00320">
    <property type="entry name" value="WD40"/>
    <property type="match status" value="6"/>
</dbReference>
<reference evidence="9 10" key="1">
    <citation type="submission" date="2019-06" db="EMBL/GenBank/DDBJ databases">
        <title>Sequencing the genomes of 1000 actinobacteria strains.</title>
        <authorList>
            <person name="Klenk H.-P."/>
        </authorList>
    </citation>
    <scope>NUCLEOTIDE SEQUENCE [LARGE SCALE GENOMIC DNA]</scope>
    <source>
        <strain evidence="9 10">DSM 44826</strain>
    </source>
</reference>
<evidence type="ECO:0000256" key="1">
    <source>
        <dbReference type="ARBA" id="ARBA00022679"/>
    </source>
</evidence>
<dbReference type="PROSITE" id="PS50011">
    <property type="entry name" value="PROTEIN_KINASE_DOM"/>
    <property type="match status" value="1"/>
</dbReference>
<dbReference type="PROSITE" id="PS50082">
    <property type="entry name" value="WD_REPEATS_2"/>
    <property type="match status" value="4"/>
</dbReference>
<dbReference type="PANTHER" id="PTHR43289">
    <property type="entry name" value="MITOGEN-ACTIVATED PROTEIN KINASE KINASE KINASE 20-RELATED"/>
    <property type="match status" value="1"/>
</dbReference>
<dbReference type="EMBL" id="VIWT01000002">
    <property type="protein sequence ID" value="TWF91379.1"/>
    <property type="molecule type" value="Genomic_DNA"/>
</dbReference>
<dbReference type="InterPro" id="IPR015943">
    <property type="entry name" value="WD40/YVTN_repeat-like_dom_sf"/>
</dbReference>
<keyword evidence="10" id="KW-1185">Reference proteome</keyword>
<dbReference type="Gene3D" id="2.130.10.10">
    <property type="entry name" value="YVTN repeat-like/Quinoprotein amine dehydrogenase"/>
    <property type="match status" value="2"/>
</dbReference>
<sequence>MEPLGEADQLTIGSYRLVAELGRGGMGRVLLGVAPDGRLVAVKVVRPQFVEDDGFRTRFRREVEASRRVSGAYTAAVIDADADAPLPWLASVFVPGPSLADVVETTGPLPTEAVVRLAAGLAAALGGIHRAGLIHRDLKPSNVLLAADGPRVIDFGIARATDSEGGTEITHTGWLVGSPAFMSPEQADGRELSSSSDVFSLGAVLVQACTGRSPFAGTSTPQTLYKVVHAVPDLSAVPKELRGLVALCLSKNQALRPTPAVIASALGPLAPSVRPWPAAVHALIDEQYDAIARILELPEGEEKLAASDRGTAVLASGAANEELSTITALPGPEHAVPPPAEADPPANEEASRGPAPHRRPSRRTILLGALGVSAAAAAAVPLALSRTSGTPIAGGSGMPQPATSSPSTMASPSTSPTLSETPTTPSTPLEPTYKASPKWHTMISTLDFSPGGKFLAVGDWDSTVMLWNTPGLDLATNLGTSPPVPDAVISLTDVVKFSPDGSLLASVNHAATITLWDVASRAKAGTLQGDNVQNDGDGRLAFSPDGRTLAYGANSVITLWNVQNHSLVATITNNPVERPVLRNDDGNVEAMVFTQDGRTIIASTAQDLLRFWDVGSGTLTATVENAGDGVIALAISPDGKVLATASRGEVKVWNVATRQVVETLAFSQNPVCALAFSPDGGMLAAAEEYGYVQIWSTAAWNPLQGLNQATSLDPKPFMPGPLVFSPDSRFLVGNFNYSLALWKVG</sequence>
<feature type="repeat" description="WD" evidence="5">
    <location>
        <begin position="443"/>
        <end position="468"/>
    </location>
</feature>
<evidence type="ECO:0000256" key="7">
    <source>
        <dbReference type="SAM" id="MobiDB-lite"/>
    </source>
</evidence>
<gene>
    <name evidence="9" type="ORF">FHX73_12494</name>
</gene>
<dbReference type="PANTHER" id="PTHR43289:SF34">
    <property type="entry name" value="SERINE_THREONINE-PROTEIN KINASE YBDM-RELATED"/>
    <property type="match status" value="1"/>
</dbReference>
<feature type="compositionally biased region" description="Low complexity" evidence="7">
    <location>
        <begin position="401"/>
        <end position="432"/>
    </location>
</feature>
<dbReference type="CDD" id="cd00200">
    <property type="entry name" value="WD40"/>
    <property type="match status" value="1"/>
</dbReference>
<keyword evidence="3 9" id="KW-0418">Kinase</keyword>
<feature type="repeat" description="WD" evidence="5">
    <location>
        <begin position="664"/>
        <end position="696"/>
    </location>
</feature>
<comment type="caution">
    <text evidence="9">The sequence shown here is derived from an EMBL/GenBank/DDBJ whole genome shotgun (WGS) entry which is preliminary data.</text>
</comment>
<dbReference type="InterPro" id="IPR008271">
    <property type="entry name" value="Ser/Thr_kinase_AS"/>
</dbReference>
<dbReference type="Gene3D" id="1.10.510.10">
    <property type="entry name" value="Transferase(Phosphotransferase) domain 1"/>
    <property type="match status" value="1"/>
</dbReference>
<dbReference type="InterPro" id="IPR001680">
    <property type="entry name" value="WD40_rpt"/>
</dbReference>
<keyword evidence="9" id="KW-0723">Serine/threonine-protein kinase</keyword>
<evidence type="ECO:0000256" key="6">
    <source>
        <dbReference type="PROSITE-ProRule" id="PRU10141"/>
    </source>
</evidence>
<feature type="repeat" description="WD" evidence="5">
    <location>
        <begin position="495"/>
        <end position="526"/>
    </location>
</feature>
<proteinExistence type="predicted"/>
<evidence type="ECO:0000256" key="3">
    <source>
        <dbReference type="ARBA" id="ARBA00022777"/>
    </source>
</evidence>
<dbReference type="AlphaFoldDB" id="A0A561TW89"/>
<dbReference type="Gene3D" id="3.30.200.20">
    <property type="entry name" value="Phosphorylase Kinase, domain 1"/>
    <property type="match status" value="1"/>
</dbReference>
<dbReference type="SUPFAM" id="SSF56112">
    <property type="entry name" value="Protein kinase-like (PK-like)"/>
    <property type="match status" value="1"/>
</dbReference>
<dbReference type="SUPFAM" id="SSF50978">
    <property type="entry name" value="WD40 repeat-like"/>
    <property type="match status" value="1"/>
</dbReference>
<keyword evidence="1" id="KW-0808">Transferase</keyword>
<dbReference type="OrthoDB" id="3453891at2"/>
<dbReference type="RefSeq" id="WP_145908977.1">
    <property type="nucleotide sequence ID" value="NZ_BAAAMZ010000010.1"/>
</dbReference>
<evidence type="ECO:0000313" key="9">
    <source>
        <dbReference type="EMBL" id="TWF91379.1"/>
    </source>
</evidence>
<dbReference type="SMART" id="SM00220">
    <property type="entry name" value="S_TKc"/>
    <property type="match status" value="1"/>
</dbReference>
<dbReference type="InterPro" id="IPR017441">
    <property type="entry name" value="Protein_kinase_ATP_BS"/>
</dbReference>
<keyword evidence="2 6" id="KW-0547">Nucleotide-binding</keyword>
<dbReference type="Pfam" id="PF00069">
    <property type="entry name" value="Pkinase"/>
    <property type="match status" value="1"/>
</dbReference>
<feature type="repeat" description="WD" evidence="5">
    <location>
        <begin position="581"/>
        <end position="622"/>
    </location>
</feature>
<organism evidence="9 10">
    <name type="scientific">Kitasatospora viridis</name>
    <dbReference type="NCBI Taxonomy" id="281105"/>
    <lineage>
        <taxon>Bacteria</taxon>
        <taxon>Bacillati</taxon>
        <taxon>Actinomycetota</taxon>
        <taxon>Actinomycetes</taxon>
        <taxon>Kitasatosporales</taxon>
        <taxon>Streptomycetaceae</taxon>
        <taxon>Kitasatospora</taxon>
    </lineage>
</organism>
<name>A0A561TW89_9ACTN</name>
<feature type="binding site" evidence="6">
    <location>
        <position position="43"/>
    </location>
    <ligand>
        <name>ATP</name>
        <dbReference type="ChEBI" id="CHEBI:30616"/>
    </ligand>
</feature>
<feature type="domain" description="Protein kinase" evidence="8">
    <location>
        <begin position="15"/>
        <end position="284"/>
    </location>
</feature>
<evidence type="ECO:0000256" key="4">
    <source>
        <dbReference type="ARBA" id="ARBA00022840"/>
    </source>
</evidence>
<dbReference type="InterPro" id="IPR000719">
    <property type="entry name" value="Prot_kinase_dom"/>
</dbReference>
<dbReference type="PROSITE" id="PS00107">
    <property type="entry name" value="PROTEIN_KINASE_ATP"/>
    <property type="match status" value="1"/>
</dbReference>
<dbReference type="InterPro" id="IPR011009">
    <property type="entry name" value="Kinase-like_dom_sf"/>
</dbReference>
<dbReference type="PROSITE" id="PS00108">
    <property type="entry name" value="PROTEIN_KINASE_ST"/>
    <property type="match status" value="1"/>
</dbReference>
<evidence type="ECO:0000259" key="8">
    <source>
        <dbReference type="PROSITE" id="PS50011"/>
    </source>
</evidence>
<evidence type="ECO:0000256" key="5">
    <source>
        <dbReference type="PROSITE-ProRule" id="PRU00221"/>
    </source>
</evidence>
<feature type="region of interest" description="Disordered" evidence="7">
    <location>
        <begin position="329"/>
        <end position="360"/>
    </location>
</feature>
<dbReference type="Pfam" id="PF00400">
    <property type="entry name" value="WD40"/>
    <property type="match status" value="3"/>
</dbReference>
<protein>
    <submittedName>
        <fullName evidence="9">Serine/threonine protein kinase</fullName>
    </submittedName>
</protein>
<dbReference type="GO" id="GO:0004674">
    <property type="term" value="F:protein serine/threonine kinase activity"/>
    <property type="evidence" value="ECO:0007669"/>
    <property type="project" value="UniProtKB-KW"/>
</dbReference>
<dbReference type="InterPro" id="IPR036322">
    <property type="entry name" value="WD40_repeat_dom_sf"/>
</dbReference>
<keyword evidence="5" id="KW-0853">WD repeat</keyword>
<dbReference type="GO" id="GO:0005524">
    <property type="term" value="F:ATP binding"/>
    <property type="evidence" value="ECO:0007669"/>
    <property type="project" value="UniProtKB-UniRule"/>
</dbReference>